<evidence type="ECO:0000256" key="3">
    <source>
        <dbReference type="ARBA" id="ARBA00022989"/>
    </source>
</evidence>
<dbReference type="Pfam" id="PF00916">
    <property type="entry name" value="Sulfate_transp"/>
    <property type="match status" value="1"/>
</dbReference>
<dbReference type="CDD" id="cd07042">
    <property type="entry name" value="STAS_SulP_like_sulfate_transporter"/>
    <property type="match status" value="1"/>
</dbReference>
<dbReference type="InterPro" id="IPR011547">
    <property type="entry name" value="SLC26A/SulP_dom"/>
</dbReference>
<dbReference type="InterPro" id="IPR002645">
    <property type="entry name" value="STAS_dom"/>
</dbReference>
<reference evidence="7 8" key="1">
    <citation type="submission" date="2024-11" db="EMBL/GenBank/DDBJ databases">
        <title>Using genomics to understand microbial adaptation to soil warming.</title>
        <authorList>
            <person name="Deangelis K.M. PhD."/>
        </authorList>
    </citation>
    <scope>NUCLEOTIDE SEQUENCE [LARGE SCALE GENOMIC DNA]</scope>
    <source>
        <strain evidence="7 8">GAS97</strain>
    </source>
</reference>
<keyword evidence="4 5" id="KW-0472">Membrane</keyword>
<keyword evidence="8" id="KW-1185">Reference proteome</keyword>
<organism evidence="7 8">
    <name type="scientific">Caballeronia udeis</name>
    <dbReference type="NCBI Taxonomy" id="1232866"/>
    <lineage>
        <taxon>Bacteria</taxon>
        <taxon>Pseudomonadati</taxon>
        <taxon>Pseudomonadota</taxon>
        <taxon>Betaproteobacteria</taxon>
        <taxon>Burkholderiales</taxon>
        <taxon>Burkholderiaceae</taxon>
        <taxon>Caballeronia</taxon>
    </lineage>
</organism>
<feature type="domain" description="STAS" evidence="6">
    <location>
        <begin position="112"/>
        <end position="219"/>
    </location>
</feature>
<evidence type="ECO:0000256" key="4">
    <source>
        <dbReference type="ARBA" id="ARBA00023136"/>
    </source>
</evidence>
<protein>
    <submittedName>
        <fullName evidence="7">MFS superfamily sulfate permease-like transporter</fullName>
    </submittedName>
</protein>
<evidence type="ECO:0000256" key="2">
    <source>
        <dbReference type="ARBA" id="ARBA00022692"/>
    </source>
</evidence>
<sequence length="259" mass="29144">MIVAVAVLLLAPLTRYIPKASLAGLLLVTAFRLIDFERIRYALRASRYDAGLVLITALSALVIGVEFAILVGVAVSIVLFVPRAAKLKATELFVSPERVVRERLPSDPECTSVAVYDLEGELFFGAALELDRHFETINAQVEARGIRHVVLRLKRVRNPDVVCIEKLEHFLRESQSNGRIILLAGLRPELLAALVKLQFSDWYPPERFFPEEDERYSATLRAVRYAYSLIANANTCAHCAQHSVEPIPVREDDRLYYLV</sequence>
<gene>
    <name evidence="7" type="ORF">ABH943_002331</name>
</gene>
<dbReference type="EMBL" id="JBIYDN010000006">
    <property type="protein sequence ID" value="MFK4442315.1"/>
    <property type="molecule type" value="Genomic_DNA"/>
</dbReference>
<evidence type="ECO:0000256" key="5">
    <source>
        <dbReference type="SAM" id="Phobius"/>
    </source>
</evidence>
<dbReference type="Pfam" id="PF01740">
    <property type="entry name" value="STAS"/>
    <property type="match status" value="1"/>
</dbReference>
<dbReference type="PANTHER" id="PTHR11814">
    <property type="entry name" value="SULFATE TRANSPORTER"/>
    <property type="match status" value="1"/>
</dbReference>
<keyword evidence="2 5" id="KW-0812">Transmembrane</keyword>
<dbReference type="Proteomes" id="UP001620514">
    <property type="component" value="Unassembled WGS sequence"/>
</dbReference>
<evidence type="ECO:0000313" key="7">
    <source>
        <dbReference type="EMBL" id="MFK4442315.1"/>
    </source>
</evidence>
<dbReference type="Gene3D" id="3.30.750.24">
    <property type="entry name" value="STAS domain"/>
    <property type="match status" value="1"/>
</dbReference>
<feature type="transmembrane region" description="Helical" evidence="5">
    <location>
        <begin position="52"/>
        <end position="81"/>
    </location>
</feature>
<proteinExistence type="predicted"/>
<keyword evidence="3 5" id="KW-1133">Transmembrane helix</keyword>
<dbReference type="PROSITE" id="PS50801">
    <property type="entry name" value="STAS"/>
    <property type="match status" value="1"/>
</dbReference>
<evidence type="ECO:0000259" key="6">
    <source>
        <dbReference type="PROSITE" id="PS50801"/>
    </source>
</evidence>
<dbReference type="SUPFAM" id="SSF52091">
    <property type="entry name" value="SpoIIaa-like"/>
    <property type="match status" value="1"/>
</dbReference>
<evidence type="ECO:0000256" key="1">
    <source>
        <dbReference type="ARBA" id="ARBA00004141"/>
    </source>
</evidence>
<comment type="caution">
    <text evidence="7">The sequence shown here is derived from an EMBL/GenBank/DDBJ whole genome shotgun (WGS) entry which is preliminary data.</text>
</comment>
<dbReference type="InterPro" id="IPR036513">
    <property type="entry name" value="STAS_dom_sf"/>
</dbReference>
<name>A0ABW8MHZ0_9BURK</name>
<comment type="subcellular location">
    <subcellularLocation>
        <location evidence="1">Membrane</location>
        <topology evidence="1">Multi-pass membrane protein</topology>
    </subcellularLocation>
</comment>
<evidence type="ECO:0000313" key="8">
    <source>
        <dbReference type="Proteomes" id="UP001620514"/>
    </source>
</evidence>
<dbReference type="InterPro" id="IPR001902">
    <property type="entry name" value="SLC26A/SulP_fam"/>
</dbReference>
<accession>A0ABW8MHZ0</accession>